<dbReference type="STRING" id="1497020.DO97_11910"/>
<keyword evidence="2" id="KW-1185">Reference proteome</keyword>
<organism evidence="1 2">
    <name type="scientific">Neosynechococcus sphagnicola sy1</name>
    <dbReference type="NCBI Taxonomy" id="1497020"/>
    <lineage>
        <taxon>Bacteria</taxon>
        <taxon>Bacillati</taxon>
        <taxon>Cyanobacteriota</taxon>
        <taxon>Cyanophyceae</taxon>
        <taxon>Neosynechococcales</taxon>
        <taxon>Neosynechococcaceae</taxon>
        <taxon>Neosynechococcus</taxon>
    </lineage>
</organism>
<accession>A0A098TJ83</accession>
<evidence type="ECO:0000313" key="2">
    <source>
        <dbReference type="Proteomes" id="UP000030170"/>
    </source>
</evidence>
<dbReference type="EMBL" id="JJML01000036">
    <property type="protein sequence ID" value="KGF72134.1"/>
    <property type="molecule type" value="Genomic_DNA"/>
</dbReference>
<gene>
    <name evidence="1" type="ORF">DO97_11910</name>
</gene>
<dbReference type="AlphaFoldDB" id="A0A098TJ83"/>
<proteinExistence type="predicted"/>
<comment type="caution">
    <text evidence="1">The sequence shown here is derived from an EMBL/GenBank/DDBJ whole genome shotgun (WGS) entry which is preliminary data.</text>
</comment>
<evidence type="ECO:0000313" key="1">
    <source>
        <dbReference type="EMBL" id="KGF72134.1"/>
    </source>
</evidence>
<sequence length="88" mass="9880">MVLRLLFAPIFGIAWIGEQIQERVNTELDETENLHKRLLALQLAYDMGEIPEADFIDQEEALLLAIEDLAQQAKAAALAEDDEQDAVD</sequence>
<reference evidence="1 2" key="1">
    <citation type="journal article" date="2014" name="Mol. Ecol.">
        <title>Evolution of Synechococcus.</title>
        <authorList>
            <person name="Dvorak P."/>
            <person name="Casamatta D."/>
            <person name="Hasler P."/>
            <person name="Poulickova A."/>
            <person name="Ondrej V."/>
            <person name="Sanges R."/>
        </authorList>
    </citation>
    <scope>NUCLEOTIDE SEQUENCE [LARGE SCALE GENOMIC DNA]</scope>
    <source>
        <strain evidence="1 2">CAUP A 1101</strain>
    </source>
</reference>
<dbReference type="Pfam" id="PF05120">
    <property type="entry name" value="GvpG"/>
    <property type="match status" value="1"/>
</dbReference>
<dbReference type="Proteomes" id="UP000030170">
    <property type="component" value="Unassembled WGS sequence"/>
</dbReference>
<evidence type="ECO:0008006" key="3">
    <source>
        <dbReference type="Google" id="ProtNLM"/>
    </source>
</evidence>
<dbReference type="OrthoDB" id="574193at2"/>
<protein>
    <recommendedName>
        <fullName evidence="3">Gas vesicle protein GvpG</fullName>
    </recommendedName>
</protein>
<dbReference type="RefSeq" id="WP_036534721.1">
    <property type="nucleotide sequence ID" value="NZ_JJML01000036.1"/>
</dbReference>
<dbReference type="InterPro" id="IPR007804">
    <property type="entry name" value="GvpG"/>
</dbReference>
<name>A0A098TJ83_9CYAN</name>